<name>A0ABY0P4T8_9HYPH</name>
<sequence length="272" mass="29542">MDGKVLTEGEEPSPGEVLSALEALVASGSFRISERNRRFLSFVVNQTIGGRSDRIKAYSIGVDVFGRDDSFDPTVDPIVRIEATRLRSALNAYYDGAGSGDRIRITIPRGSYVPTFGWAAGLPGRDGRDCLLEGMVAEIVDGTLAAVVIHDHSDQADPEVALRGELFTDALLPLLRKARFKTLVVPSVERSAATGSINALFAHPGETYSLDIAVRPLAERRRYSWRFSDLRNGEVLASDFRDFVAKATPCFELIDDLAETAAQSISAVIASH</sequence>
<proteinExistence type="predicted"/>
<reference evidence="1 2" key="1">
    <citation type="submission" date="2016-10" db="EMBL/GenBank/DDBJ databases">
        <authorList>
            <person name="Varghese N."/>
            <person name="Submissions S."/>
        </authorList>
    </citation>
    <scope>NUCLEOTIDE SEQUENCE [LARGE SCALE GENOMIC DNA]</scope>
    <source>
        <strain evidence="1 2">DSM 26672</strain>
    </source>
</reference>
<evidence type="ECO:0000313" key="1">
    <source>
        <dbReference type="EMBL" id="SDH33153.1"/>
    </source>
</evidence>
<protein>
    <recommendedName>
        <fullName evidence="3">Adenylate cyclase</fullName>
    </recommendedName>
</protein>
<accession>A0ABY0P4T8</accession>
<evidence type="ECO:0008006" key="3">
    <source>
        <dbReference type="Google" id="ProtNLM"/>
    </source>
</evidence>
<keyword evidence="2" id="KW-1185">Reference proteome</keyword>
<evidence type="ECO:0000313" key="2">
    <source>
        <dbReference type="Proteomes" id="UP000199468"/>
    </source>
</evidence>
<dbReference type="EMBL" id="FNBZ01000008">
    <property type="protein sequence ID" value="SDH33153.1"/>
    <property type="molecule type" value="Genomic_DNA"/>
</dbReference>
<comment type="caution">
    <text evidence="1">The sequence shown here is derived from an EMBL/GenBank/DDBJ whole genome shotgun (WGS) entry which is preliminary data.</text>
</comment>
<dbReference type="Proteomes" id="UP000199468">
    <property type="component" value="Unassembled WGS sequence"/>
</dbReference>
<organism evidence="1 2">
    <name type="scientific">Bosea robiniae</name>
    <dbReference type="NCBI Taxonomy" id="1036780"/>
    <lineage>
        <taxon>Bacteria</taxon>
        <taxon>Pseudomonadati</taxon>
        <taxon>Pseudomonadota</taxon>
        <taxon>Alphaproteobacteria</taxon>
        <taxon>Hyphomicrobiales</taxon>
        <taxon>Boseaceae</taxon>
        <taxon>Bosea</taxon>
    </lineage>
</organism>
<gene>
    <name evidence="1" type="ORF">SAMN05421844_10847</name>
</gene>